<evidence type="ECO:0000256" key="3">
    <source>
        <dbReference type="HAMAP-Rule" id="MF_01934"/>
    </source>
</evidence>
<dbReference type="Gene3D" id="3.90.226.10">
    <property type="entry name" value="2-enoyl-CoA Hydratase, Chain A, domain 1"/>
    <property type="match status" value="1"/>
</dbReference>
<feature type="site" description="Important for catalysis" evidence="3">
    <location>
        <position position="77"/>
    </location>
</feature>
<keyword evidence="2 3" id="KW-0456">Lyase</keyword>
<dbReference type="GO" id="GO:0009234">
    <property type="term" value="P:menaquinone biosynthetic process"/>
    <property type="evidence" value="ECO:0007669"/>
    <property type="project" value="UniProtKB-UniRule"/>
</dbReference>
<dbReference type="RefSeq" id="WP_146687210.1">
    <property type="nucleotide sequence ID" value="NZ_LT629750.1"/>
</dbReference>
<evidence type="ECO:0000313" key="5">
    <source>
        <dbReference type="Proteomes" id="UP000243904"/>
    </source>
</evidence>
<comment type="function">
    <text evidence="3">Converts o-succinylbenzoyl-CoA (OSB-CoA) to 1,4-dihydroxy-2-naphthoyl-CoA (DHNA-CoA).</text>
</comment>
<accession>A0A1H1SFW5</accession>
<evidence type="ECO:0000256" key="2">
    <source>
        <dbReference type="ARBA" id="ARBA00023239"/>
    </source>
</evidence>
<dbReference type="SUPFAM" id="SSF52096">
    <property type="entry name" value="ClpP/crotonase"/>
    <property type="match status" value="1"/>
</dbReference>
<dbReference type="PANTHER" id="PTHR43113:SF1">
    <property type="entry name" value="1,4-DIHYDROXY-2-NAPHTHOYL-COA SYNTHASE, PEROXISOMAL"/>
    <property type="match status" value="1"/>
</dbReference>
<evidence type="ECO:0000313" key="4">
    <source>
        <dbReference type="EMBL" id="SDS46698.1"/>
    </source>
</evidence>
<dbReference type="PANTHER" id="PTHR43113">
    <property type="entry name" value="NUCLEOSIDE-DIPHOSPHATE-SUGAR EPIMERASE"/>
    <property type="match status" value="1"/>
</dbReference>
<feature type="binding site" description="in other chain" evidence="3">
    <location>
        <position position="77"/>
    </location>
    <ligand>
        <name>substrate</name>
        <note>ligand shared between two neighboring subunits</note>
    </ligand>
</feature>
<sequence length="261" mass="28572">MNYTDVLYEVSEGIATITINRPDRLNCFRGRTIEELIHAFKQAWADKSAGCVILTAAGTKAFCVGGDQKEMQEKGSYGTSENGLWEIDDLHMVIRNIPKPVICAVNGYAIGGGHVIHVICDVTVAADHAKFGQAGPRVGSFDAGWGSAYLARIVGEKRAREIWFFCQQYDAQTALQWGLVNRVVPADKLMEEARALAGQAVALSPTALKFLKHAFNADSAHIFGQVKMAADGLASFVNSEEANEGRTAFLEKRKPDFSRFR</sequence>
<dbReference type="AlphaFoldDB" id="A0A1H1SFW5"/>
<dbReference type="GO" id="GO:0008935">
    <property type="term" value="F:1,4-dihydroxy-2-naphthoyl-CoA synthase activity"/>
    <property type="evidence" value="ECO:0007669"/>
    <property type="project" value="UniProtKB-UniRule"/>
</dbReference>
<dbReference type="InterPro" id="IPR014748">
    <property type="entry name" value="Enoyl-CoA_hydra_C"/>
</dbReference>
<dbReference type="UniPathway" id="UPA01057">
    <property type="reaction ID" value="UER00167"/>
</dbReference>
<name>A0A1H1SFW5_9BRAD</name>
<dbReference type="GO" id="GO:0005829">
    <property type="term" value="C:cytosol"/>
    <property type="evidence" value="ECO:0007669"/>
    <property type="project" value="TreeGrafter"/>
</dbReference>
<organism evidence="4 5">
    <name type="scientific">Bradyrhizobium canariense</name>
    <dbReference type="NCBI Taxonomy" id="255045"/>
    <lineage>
        <taxon>Bacteria</taxon>
        <taxon>Pseudomonadati</taxon>
        <taxon>Pseudomonadota</taxon>
        <taxon>Alphaproteobacteria</taxon>
        <taxon>Hyphomicrobiales</taxon>
        <taxon>Nitrobacteraceae</taxon>
        <taxon>Bradyrhizobium</taxon>
    </lineage>
</organism>
<dbReference type="HAMAP" id="MF_01934">
    <property type="entry name" value="MenB"/>
    <property type="match status" value="1"/>
</dbReference>
<feature type="binding site" evidence="3">
    <location>
        <position position="252"/>
    </location>
    <ligand>
        <name>substrate</name>
        <note>ligand shared between two neighboring subunits</note>
    </ligand>
</feature>
<feature type="binding site" description="in other chain" evidence="3">
    <location>
        <begin position="64"/>
        <end position="68"/>
    </location>
    <ligand>
        <name>substrate</name>
        <note>ligand shared between two neighboring subunits</note>
    </ligand>
</feature>
<dbReference type="CDD" id="cd06558">
    <property type="entry name" value="crotonase-like"/>
    <property type="match status" value="1"/>
</dbReference>
<comment type="pathway">
    <text evidence="3">Quinol/quinone metabolism; 1,4-dihydroxy-2-naphthoate biosynthesis; 1,4-dihydroxy-2-naphthoate from chorismate: step 6/7.</text>
</comment>
<reference evidence="5" key="1">
    <citation type="submission" date="2016-10" db="EMBL/GenBank/DDBJ databases">
        <authorList>
            <person name="Varghese N."/>
            <person name="Submissions S."/>
        </authorList>
    </citation>
    <scope>NUCLEOTIDE SEQUENCE [LARGE SCALE GENOMIC DNA]</scope>
    <source>
        <strain evidence="5">GAS369</strain>
    </source>
</reference>
<feature type="binding site" description="in other chain" evidence="3">
    <location>
        <position position="140"/>
    </location>
    <ligand>
        <name>substrate</name>
        <note>ligand shared between two neighboring subunits</note>
    </ligand>
</feature>
<evidence type="ECO:0000256" key="1">
    <source>
        <dbReference type="ARBA" id="ARBA00000177"/>
    </source>
</evidence>
<keyword evidence="3" id="KW-0474">Menaquinone biosynthesis</keyword>
<comment type="catalytic activity">
    <reaction evidence="1 3">
        <text>2-succinylbenzoyl-CoA + H(+) = 1,4-dihydroxy-2-naphthoyl-CoA + H2O</text>
        <dbReference type="Rhea" id="RHEA:26562"/>
        <dbReference type="ChEBI" id="CHEBI:15377"/>
        <dbReference type="ChEBI" id="CHEBI:15378"/>
        <dbReference type="ChEBI" id="CHEBI:57364"/>
        <dbReference type="ChEBI" id="CHEBI:58897"/>
        <dbReference type="EC" id="4.1.3.36"/>
    </reaction>
</comment>
<dbReference type="UniPathway" id="UPA00079"/>
<dbReference type="Proteomes" id="UP000243904">
    <property type="component" value="Chromosome I"/>
</dbReference>
<comment type="similarity">
    <text evidence="3">Belongs to the enoyl-CoA hydratase/isomerase family. MenB subfamily.</text>
</comment>
<feature type="binding site" description="in other chain" evidence="3">
    <location>
        <begin position="108"/>
        <end position="112"/>
    </location>
    <ligand>
        <name>substrate</name>
        <note>ligand shared between two neighboring subunits</note>
    </ligand>
</feature>
<dbReference type="EC" id="4.1.3.36" evidence="3"/>
<dbReference type="InterPro" id="IPR029045">
    <property type="entry name" value="ClpP/crotonase-like_dom_sf"/>
</dbReference>
<dbReference type="InterPro" id="IPR010198">
    <property type="entry name" value="DHNA-CoA_synthase_MenB"/>
</dbReference>
<comment type="caution">
    <text evidence="3">Lacks conserved residue(s) required for the propagation of feature annotation.</text>
</comment>
<comment type="pathway">
    <text evidence="3">Quinol/quinone metabolism; menaquinone biosynthesis.</text>
</comment>
<dbReference type="Pfam" id="PF00378">
    <property type="entry name" value="ECH_1"/>
    <property type="match status" value="1"/>
</dbReference>
<gene>
    <name evidence="3" type="primary">menB</name>
    <name evidence="4" type="ORF">SAMN05444158_2145</name>
</gene>
<dbReference type="EMBL" id="LT629750">
    <property type="protein sequence ID" value="SDS46698.1"/>
    <property type="molecule type" value="Genomic_DNA"/>
</dbReference>
<keyword evidence="5" id="KW-1185">Reference proteome</keyword>
<dbReference type="InterPro" id="IPR001753">
    <property type="entry name" value="Enoyl-CoA_hydra/iso"/>
</dbReference>
<dbReference type="Gene3D" id="1.10.12.10">
    <property type="entry name" value="Lyase 2-enoyl-coa Hydratase, Chain A, domain 2"/>
    <property type="match status" value="1"/>
</dbReference>
<proteinExistence type="inferred from homology"/>
<protein>
    <recommendedName>
        <fullName evidence="3">1,4-dihydroxy-2-naphthoyl-CoA synthase</fullName>
        <shortName evidence="3">DHNA-CoA synthase</shortName>
        <ecNumber evidence="3">4.1.3.36</ecNumber>
    </recommendedName>
</protein>